<proteinExistence type="inferred from homology"/>
<keyword evidence="5 6" id="KW-0472">Membrane</keyword>
<dbReference type="InterPro" id="IPR036259">
    <property type="entry name" value="MFS_trans_sf"/>
</dbReference>
<evidence type="ECO:0000256" key="3">
    <source>
        <dbReference type="ARBA" id="ARBA00022692"/>
    </source>
</evidence>
<protein>
    <submittedName>
        <fullName evidence="8">Nucleoside transporter</fullName>
    </submittedName>
</protein>
<keyword evidence="9" id="KW-1185">Reference proteome</keyword>
<dbReference type="Gene3D" id="1.20.1250.20">
    <property type="entry name" value="MFS general substrate transporter like domains"/>
    <property type="match status" value="1"/>
</dbReference>
<keyword evidence="3 6" id="KW-0812">Transmembrane</keyword>
<dbReference type="PANTHER" id="PTHR16172:SF2">
    <property type="entry name" value="MAJOR FACILITATOR SUPERFAMILY DOMAIN-CONTAINING PROTEIN 6"/>
    <property type="match status" value="1"/>
</dbReference>
<feature type="transmembrane region" description="Helical" evidence="6">
    <location>
        <begin position="199"/>
        <end position="217"/>
    </location>
</feature>
<feature type="transmembrane region" description="Helical" evidence="6">
    <location>
        <begin position="332"/>
        <end position="351"/>
    </location>
</feature>
<evidence type="ECO:0000313" key="8">
    <source>
        <dbReference type="EMBL" id="RVD92948.1"/>
    </source>
</evidence>
<gene>
    <name evidence="8" type="ORF">TUBRATIS_005350</name>
</gene>
<evidence type="ECO:0000256" key="1">
    <source>
        <dbReference type="ARBA" id="ARBA00004141"/>
    </source>
</evidence>
<dbReference type="InterPro" id="IPR051717">
    <property type="entry name" value="MFS_MFSD6"/>
</dbReference>
<feature type="transmembrane region" description="Helical" evidence="6">
    <location>
        <begin position="9"/>
        <end position="28"/>
    </location>
</feature>
<dbReference type="VEuPathDB" id="MicrosporidiaDB:TUBRATIS_005350"/>
<comment type="similarity">
    <text evidence="2">Belongs to the major facilitator superfamily. MFSD6 family.</text>
</comment>
<feature type="transmembrane region" description="Helical" evidence="6">
    <location>
        <begin position="71"/>
        <end position="87"/>
    </location>
</feature>
<dbReference type="GO" id="GO:0016020">
    <property type="term" value="C:membrane"/>
    <property type="evidence" value="ECO:0007669"/>
    <property type="project" value="UniProtKB-SubCell"/>
</dbReference>
<dbReference type="Proteomes" id="UP000282876">
    <property type="component" value="Unassembled WGS sequence"/>
</dbReference>
<evidence type="ECO:0000256" key="2">
    <source>
        <dbReference type="ARBA" id="ARBA00005241"/>
    </source>
</evidence>
<feature type="transmembrane region" description="Helical" evidence="6">
    <location>
        <begin position="157"/>
        <end position="179"/>
    </location>
</feature>
<name>A0A437APE2_9MICR</name>
<dbReference type="PANTHER" id="PTHR16172">
    <property type="entry name" value="MAJOR FACILITATOR SUPERFAMILY DOMAIN-CONTAINING PROTEIN 6-LIKE"/>
    <property type="match status" value="1"/>
</dbReference>
<comment type="subcellular location">
    <subcellularLocation>
        <location evidence="1">Membrane</location>
        <topology evidence="1">Multi-pass membrane protein</topology>
    </subcellularLocation>
</comment>
<feature type="transmembrane region" description="Helical" evidence="6">
    <location>
        <begin position="363"/>
        <end position="385"/>
    </location>
</feature>
<feature type="transmembrane region" description="Helical" evidence="6">
    <location>
        <begin position="93"/>
        <end position="117"/>
    </location>
</feature>
<dbReference type="Pfam" id="PF12832">
    <property type="entry name" value="MFS_1_like"/>
    <property type="match status" value="1"/>
</dbReference>
<dbReference type="EMBL" id="RCSS01000116">
    <property type="protein sequence ID" value="RVD92948.1"/>
    <property type="molecule type" value="Genomic_DNA"/>
</dbReference>
<dbReference type="AlphaFoldDB" id="A0A437APE2"/>
<keyword evidence="4 6" id="KW-1133">Transmembrane helix</keyword>
<comment type="caution">
    <text evidence="8">The sequence shown here is derived from an EMBL/GenBank/DDBJ whole genome shotgun (WGS) entry which is preliminary data.</text>
</comment>
<evidence type="ECO:0000256" key="4">
    <source>
        <dbReference type="ARBA" id="ARBA00022989"/>
    </source>
</evidence>
<feature type="transmembrane region" description="Helical" evidence="6">
    <location>
        <begin position="40"/>
        <end position="59"/>
    </location>
</feature>
<evidence type="ECO:0000256" key="5">
    <source>
        <dbReference type="ARBA" id="ARBA00023136"/>
    </source>
</evidence>
<evidence type="ECO:0000256" key="6">
    <source>
        <dbReference type="SAM" id="Phobius"/>
    </source>
</evidence>
<reference evidence="8 9" key="1">
    <citation type="submission" date="2018-10" db="EMBL/GenBank/DDBJ databases">
        <title>Draft genome sequence of the microsporidian Tubulinosema ratisbonensis.</title>
        <authorList>
            <person name="Polonais V."/>
            <person name="Peyretaillade E."/>
            <person name="Niehus S."/>
            <person name="Wawrzyniak I."/>
            <person name="Franchet A."/>
            <person name="Gaspin C."/>
            <person name="Reichstadt M."/>
            <person name="Belser C."/>
            <person name="Labadie K."/>
            <person name="Delbac F."/>
            <person name="Ferrandon D."/>
        </authorList>
    </citation>
    <scope>NUCLEOTIDE SEQUENCE [LARGE SCALE GENOMIC DNA]</scope>
    <source>
        <strain evidence="8 9">Franzen</strain>
    </source>
</reference>
<evidence type="ECO:0000313" key="9">
    <source>
        <dbReference type="Proteomes" id="UP000282876"/>
    </source>
</evidence>
<feature type="domain" description="Major facilitator superfamily associated" evidence="7">
    <location>
        <begin position="5"/>
        <end position="349"/>
    </location>
</feature>
<sequence>MNLPKFKIVYFFLAMYAYSFYTFKNLVIELLTKINKPNQSTLNGIIFFISFFINVFITFLTDKFKIHKQTLLTSLILSFITFQFMLINQNKKLFYFLYFTYSCMNQVLSPIVDMFIYSSKLDYSKIRVFDSYGYIVSTCISEVGYNILQVNQDKGLLFLKIFNLVTFFGLITVFCLFLNEKQINTQQIKKSSSNFQPIRFVFLLFIVLLIGINRTSMSNFLSDYYKNFLQLNKDNSKIKLSICSSFGVLGEIIVFNFSLTNLIGLFYPLFFGTFFQALRFLFYFMLKPTNSFLFVKVCGIETMKGLTFSMVHSSCTALSKLYGGKYESMAQFIYNGTYVALGNLCSGIFMSNTLNHGNDFSHFFKTNAIVCGISLFLIVLMKLIFVRGWHFTKKEV</sequence>
<organism evidence="8 9">
    <name type="scientific">Tubulinosema ratisbonensis</name>
    <dbReference type="NCBI Taxonomy" id="291195"/>
    <lineage>
        <taxon>Eukaryota</taxon>
        <taxon>Fungi</taxon>
        <taxon>Fungi incertae sedis</taxon>
        <taxon>Microsporidia</taxon>
        <taxon>Tubulinosematoidea</taxon>
        <taxon>Tubulinosematidae</taxon>
        <taxon>Tubulinosema</taxon>
    </lineage>
</organism>
<accession>A0A437APE2</accession>
<dbReference type="SUPFAM" id="SSF103473">
    <property type="entry name" value="MFS general substrate transporter"/>
    <property type="match status" value="1"/>
</dbReference>
<dbReference type="OrthoDB" id="515887at2759"/>
<dbReference type="InterPro" id="IPR024989">
    <property type="entry name" value="MFS_assoc_dom"/>
</dbReference>
<evidence type="ECO:0000259" key="7">
    <source>
        <dbReference type="Pfam" id="PF12832"/>
    </source>
</evidence>